<dbReference type="EC" id="5.6.2.4" evidence="11"/>
<dbReference type="STRING" id="1147123.SAMN05443428_1103"/>
<evidence type="ECO:0000256" key="6">
    <source>
        <dbReference type="ARBA" id="ARBA00023125"/>
    </source>
</evidence>
<sequence>MIDLNLLNEQQREAVETLSGPLLILAGAGSGKTRVLTYRIANLIENGVYPGNILAITFTNKAAGEMKERVADLVGDEAKSIWITTFHSACVRILRQDIEKLGYSRDFVIYDTSDQEKIIKDCLKELNIDEKAFPPKDVLSKIGSFKDELIDADTYFRKHGMDFKTRNIANLYKLYQNKLEKSNALDFDDIIMLTVKLFKENDDVLSYYRRKFRYILVDEYQDTNRAQYELINILAKEHRNLCVVGDDDQCLYSWRGAKVENILDFEKDYPDVKIIKLEQNYRCTKRILDAANYVIQNNEKRKAKRLWTENMEGDNIKFYKAESGEDEAQFIVNEISKLKSNGRNFKDFAVLYRTNAMSRSLEEAFVRSSLPYRVIGGLKFYDRKEVKDILAYLKVINNPLDSISLERIINVPRRGIGQSTIDKLKEYSSSKDMSLYYTLLEIDSIDDLNKRALNSIEKFISQMNYFVMSKDSMKVSELIDEILNTTGYIKELEKENLKENQDRIENLKEFKSAAVEFEQSSEDKSLSAFLEKVALVSDQDQIESVDAVNLMTLHTAKGLEFNVVFIAGMEEGIFPHFSAQEDDEELEEERRLCYVGITRAKTILYLTCAKYRLLYGRQMFNSVSSFIEEIPENLIDDITKKNISFNRNYGYEENRFSKFSGNSSSYQKYGSPLNITKPEPPNKSSIKKVIEYTVGCRVKHDKFGTGMVVAIKDVSSDKMITVAFDKTGIKNLLASVAPLEKI</sequence>
<name>A0A1T4XLC5_9CLOT</name>
<evidence type="ECO:0000256" key="11">
    <source>
        <dbReference type="RuleBase" id="RU364053"/>
    </source>
</evidence>
<feature type="domain" description="UvrD-like helicase C-terminal" evidence="13">
    <location>
        <begin position="285"/>
        <end position="558"/>
    </location>
</feature>
<organism evidence="14 15">
    <name type="scientific">Caloramator quimbayensis</name>
    <dbReference type="NCBI Taxonomy" id="1147123"/>
    <lineage>
        <taxon>Bacteria</taxon>
        <taxon>Bacillati</taxon>
        <taxon>Bacillota</taxon>
        <taxon>Clostridia</taxon>
        <taxon>Eubacteriales</taxon>
        <taxon>Clostridiaceae</taxon>
        <taxon>Caloramator</taxon>
    </lineage>
</organism>
<feature type="domain" description="UvrD-like helicase ATP-binding" evidence="12">
    <location>
        <begin position="5"/>
        <end position="284"/>
    </location>
</feature>
<dbReference type="SUPFAM" id="SSF52540">
    <property type="entry name" value="P-loop containing nucleoside triphosphate hydrolases"/>
    <property type="match status" value="1"/>
</dbReference>
<dbReference type="FunFam" id="1.10.486.10:FF:000003">
    <property type="entry name" value="ATP-dependent DNA helicase"/>
    <property type="match status" value="1"/>
</dbReference>
<keyword evidence="6 11" id="KW-0238">DNA-binding</keyword>
<dbReference type="CDD" id="cd17932">
    <property type="entry name" value="DEXQc_UvrD"/>
    <property type="match status" value="1"/>
</dbReference>
<feature type="binding site" evidence="10">
    <location>
        <begin position="26"/>
        <end position="33"/>
    </location>
    <ligand>
        <name>ATP</name>
        <dbReference type="ChEBI" id="CHEBI:30616"/>
    </ligand>
</feature>
<comment type="catalytic activity">
    <reaction evidence="9 11">
        <text>ATP + H2O = ADP + phosphate + H(+)</text>
        <dbReference type="Rhea" id="RHEA:13065"/>
        <dbReference type="ChEBI" id="CHEBI:15377"/>
        <dbReference type="ChEBI" id="CHEBI:15378"/>
        <dbReference type="ChEBI" id="CHEBI:30616"/>
        <dbReference type="ChEBI" id="CHEBI:43474"/>
        <dbReference type="ChEBI" id="CHEBI:456216"/>
        <dbReference type="EC" id="5.6.2.4"/>
    </reaction>
</comment>
<dbReference type="AlphaFoldDB" id="A0A1T4XLC5"/>
<dbReference type="GO" id="GO:0033202">
    <property type="term" value="C:DNA helicase complex"/>
    <property type="evidence" value="ECO:0007669"/>
    <property type="project" value="TreeGrafter"/>
</dbReference>
<accession>A0A1T4XLC5</accession>
<evidence type="ECO:0000259" key="12">
    <source>
        <dbReference type="PROSITE" id="PS51198"/>
    </source>
</evidence>
<evidence type="ECO:0000259" key="13">
    <source>
        <dbReference type="PROSITE" id="PS51217"/>
    </source>
</evidence>
<evidence type="ECO:0000256" key="7">
    <source>
        <dbReference type="ARBA" id="ARBA00023235"/>
    </source>
</evidence>
<dbReference type="PROSITE" id="PS51198">
    <property type="entry name" value="UVRD_HELICASE_ATP_BIND"/>
    <property type="match status" value="1"/>
</dbReference>
<dbReference type="GO" id="GO:0003677">
    <property type="term" value="F:DNA binding"/>
    <property type="evidence" value="ECO:0007669"/>
    <property type="project" value="UniProtKB-KW"/>
</dbReference>
<dbReference type="PROSITE" id="PS51217">
    <property type="entry name" value="UVRD_HELICASE_CTER"/>
    <property type="match status" value="1"/>
</dbReference>
<dbReference type="Gene3D" id="1.10.486.10">
    <property type="entry name" value="PCRA, domain 4"/>
    <property type="match status" value="1"/>
</dbReference>
<comment type="similarity">
    <text evidence="1 11">Belongs to the helicase family. UvrD subfamily.</text>
</comment>
<keyword evidence="15" id="KW-1185">Reference proteome</keyword>
<dbReference type="Pfam" id="PF13361">
    <property type="entry name" value="UvrD_C"/>
    <property type="match status" value="1"/>
</dbReference>
<protein>
    <recommendedName>
        <fullName evidence="11">ATP-dependent DNA helicase</fullName>
        <ecNumber evidence="11">5.6.2.4</ecNumber>
    </recommendedName>
</protein>
<dbReference type="PANTHER" id="PTHR11070:SF2">
    <property type="entry name" value="ATP-DEPENDENT DNA HELICASE SRS2"/>
    <property type="match status" value="1"/>
</dbReference>
<dbReference type="Pfam" id="PF00580">
    <property type="entry name" value="UvrD-helicase"/>
    <property type="match status" value="1"/>
</dbReference>
<evidence type="ECO:0000256" key="2">
    <source>
        <dbReference type="ARBA" id="ARBA00022741"/>
    </source>
</evidence>
<dbReference type="InterPro" id="IPR014016">
    <property type="entry name" value="UvrD-like_ATP-bd"/>
</dbReference>
<evidence type="ECO:0000256" key="10">
    <source>
        <dbReference type="PROSITE-ProRule" id="PRU00560"/>
    </source>
</evidence>
<dbReference type="NCBIfam" id="TIGR01073">
    <property type="entry name" value="pcrA"/>
    <property type="match status" value="1"/>
</dbReference>
<dbReference type="PANTHER" id="PTHR11070">
    <property type="entry name" value="UVRD / RECB / PCRA DNA HELICASE FAMILY MEMBER"/>
    <property type="match status" value="1"/>
</dbReference>
<dbReference type="FunFam" id="1.10.10.160:FF:000001">
    <property type="entry name" value="ATP-dependent DNA helicase"/>
    <property type="match status" value="1"/>
</dbReference>
<dbReference type="CDD" id="cd18807">
    <property type="entry name" value="SF1_C_UvrD"/>
    <property type="match status" value="1"/>
</dbReference>
<dbReference type="InterPro" id="IPR005751">
    <property type="entry name" value="ATP-dep_DNA_helicase_PcrA"/>
</dbReference>
<proteinExistence type="inferred from homology"/>
<keyword evidence="4 10" id="KW-0347">Helicase</keyword>
<dbReference type="InterPro" id="IPR014017">
    <property type="entry name" value="DNA_helicase_UvrD-like_C"/>
</dbReference>
<dbReference type="Gene3D" id="3.40.50.300">
    <property type="entry name" value="P-loop containing nucleotide triphosphate hydrolases"/>
    <property type="match status" value="2"/>
</dbReference>
<evidence type="ECO:0000256" key="1">
    <source>
        <dbReference type="ARBA" id="ARBA00009922"/>
    </source>
</evidence>
<evidence type="ECO:0000313" key="14">
    <source>
        <dbReference type="EMBL" id="SKA89958.1"/>
    </source>
</evidence>
<keyword evidence="3 10" id="KW-0378">Hydrolase</keyword>
<evidence type="ECO:0000256" key="5">
    <source>
        <dbReference type="ARBA" id="ARBA00022840"/>
    </source>
</evidence>
<dbReference type="InterPro" id="IPR027417">
    <property type="entry name" value="P-loop_NTPase"/>
</dbReference>
<dbReference type="GO" id="GO:0000725">
    <property type="term" value="P:recombinational repair"/>
    <property type="evidence" value="ECO:0007669"/>
    <property type="project" value="TreeGrafter"/>
</dbReference>
<evidence type="ECO:0000256" key="4">
    <source>
        <dbReference type="ARBA" id="ARBA00022806"/>
    </source>
</evidence>
<dbReference type="GO" id="GO:0005524">
    <property type="term" value="F:ATP binding"/>
    <property type="evidence" value="ECO:0007669"/>
    <property type="project" value="UniProtKB-UniRule"/>
</dbReference>
<dbReference type="EMBL" id="FUYH01000010">
    <property type="protein sequence ID" value="SKA89958.1"/>
    <property type="molecule type" value="Genomic_DNA"/>
</dbReference>
<reference evidence="15" key="1">
    <citation type="submission" date="2017-02" db="EMBL/GenBank/DDBJ databases">
        <authorList>
            <person name="Varghese N."/>
            <person name="Submissions S."/>
        </authorList>
    </citation>
    <scope>NUCLEOTIDE SEQUENCE [LARGE SCALE GENOMIC DNA]</scope>
    <source>
        <strain evidence="15">USBA 833</strain>
    </source>
</reference>
<dbReference type="GO" id="GO:0016887">
    <property type="term" value="F:ATP hydrolysis activity"/>
    <property type="evidence" value="ECO:0007669"/>
    <property type="project" value="RHEA"/>
</dbReference>
<dbReference type="InterPro" id="IPR000212">
    <property type="entry name" value="DNA_helicase_UvrD/REP"/>
</dbReference>
<evidence type="ECO:0000256" key="9">
    <source>
        <dbReference type="ARBA" id="ARBA00048988"/>
    </source>
</evidence>
<gene>
    <name evidence="14" type="ORF">SAMN05443428_1103</name>
</gene>
<dbReference type="Pfam" id="PF21196">
    <property type="entry name" value="PcrA_UvrD_tudor"/>
    <property type="match status" value="1"/>
</dbReference>
<dbReference type="Proteomes" id="UP000190105">
    <property type="component" value="Unassembled WGS sequence"/>
</dbReference>
<dbReference type="InterPro" id="IPR013986">
    <property type="entry name" value="DExx_box_DNA_helicase_dom_sf"/>
</dbReference>
<evidence type="ECO:0000256" key="8">
    <source>
        <dbReference type="ARBA" id="ARBA00034617"/>
    </source>
</evidence>
<dbReference type="GO" id="GO:0043138">
    <property type="term" value="F:3'-5' DNA helicase activity"/>
    <property type="evidence" value="ECO:0007669"/>
    <property type="project" value="UniProtKB-EC"/>
</dbReference>
<dbReference type="Gene3D" id="1.10.10.160">
    <property type="match status" value="1"/>
</dbReference>
<evidence type="ECO:0000256" key="3">
    <source>
        <dbReference type="ARBA" id="ARBA00022801"/>
    </source>
</evidence>
<dbReference type="GO" id="GO:0006260">
    <property type="term" value="P:DNA replication"/>
    <property type="evidence" value="ECO:0007669"/>
    <property type="project" value="InterPro"/>
</dbReference>
<keyword evidence="2 10" id="KW-0547">Nucleotide-binding</keyword>
<comment type="catalytic activity">
    <reaction evidence="8">
        <text>Couples ATP hydrolysis with the unwinding of duplex DNA by translocating in the 3'-5' direction.</text>
        <dbReference type="EC" id="5.6.2.4"/>
    </reaction>
</comment>
<evidence type="ECO:0000313" key="15">
    <source>
        <dbReference type="Proteomes" id="UP000190105"/>
    </source>
</evidence>
<keyword evidence="7" id="KW-0413">Isomerase</keyword>
<keyword evidence="5 10" id="KW-0067">ATP-binding</keyword>
<dbReference type="GO" id="GO:0005829">
    <property type="term" value="C:cytosol"/>
    <property type="evidence" value="ECO:0007669"/>
    <property type="project" value="TreeGrafter"/>
</dbReference>
<dbReference type="GO" id="GO:0009314">
    <property type="term" value="P:response to radiation"/>
    <property type="evidence" value="ECO:0007669"/>
    <property type="project" value="UniProtKB-ARBA"/>
</dbReference>